<dbReference type="EMBL" id="BSST01000001">
    <property type="protein sequence ID" value="GLX76916.1"/>
    <property type="molecule type" value="Genomic_DNA"/>
</dbReference>
<dbReference type="Pfam" id="PF12069">
    <property type="entry name" value="DUF3549"/>
    <property type="match status" value="1"/>
</dbReference>
<reference evidence="1 2" key="1">
    <citation type="submission" date="2023-03" db="EMBL/GenBank/DDBJ databases">
        <title>Draft genome sequence of Thalassotalea insulae KCTC 62186T.</title>
        <authorList>
            <person name="Sawabe T."/>
        </authorList>
    </citation>
    <scope>NUCLEOTIDE SEQUENCE [LARGE SCALE GENOMIC DNA]</scope>
    <source>
        <strain evidence="1 2">KCTC 62186</strain>
    </source>
</reference>
<evidence type="ECO:0000313" key="1">
    <source>
        <dbReference type="EMBL" id="GLX76916.1"/>
    </source>
</evidence>
<name>A0ABQ6GM21_9GAMM</name>
<protein>
    <recommendedName>
        <fullName evidence="3">DUF3549 family protein</fullName>
    </recommendedName>
</protein>
<dbReference type="Proteomes" id="UP001157186">
    <property type="component" value="Unassembled WGS sequence"/>
</dbReference>
<evidence type="ECO:0000313" key="2">
    <source>
        <dbReference type="Proteomes" id="UP001157186"/>
    </source>
</evidence>
<sequence>MTAISSITELLSLSNSQYRVYDLGRKIEKLSKEVFNKIEQCQLPHPSPIQGHAHIAIAFWQKQSVQPYIWFIKLPLDERGLLNLGARNHFIAIIVEALGGDLSADPTEKQQQLLQSNPYLFTPSQYKLAMLNSLLKAELKQQASEHYQKFRYYLKQQNWANWQEVGVQGITDFTARLNENKNTELLINALNHLPFEVLSPLCGALEHCLLPLPLVEKILKMINQIAPEGADKQQMLLRSLASSCSHPFVDQHIASLLEQETLSDNLLITLTGRCWQAINSSERAMLLLEHLVAQDEELFPAIFKDLVAIPSVRPLLFQCMRAPERSQALSKAIGQLFNPQS</sequence>
<gene>
    <name evidence="1" type="ORF">tinsulaeT_02560</name>
</gene>
<organism evidence="1 2">
    <name type="scientific">Thalassotalea insulae</name>
    <dbReference type="NCBI Taxonomy" id="2056778"/>
    <lineage>
        <taxon>Bacteria</taxon>
        <taxon>Pseudomonadati</taxon>
        <taxon>Pseudomonadota</taxon>
        <taxon>Gammaproteobacteria</taxon>
        <taxon>Alteromonadales</taxon>
        <taxon>Colwelliaceae</taxon>
        <taxon>Thalassotalea</taxon>
    </lineage>
</organism>
<proteinExistence type="predicted"/>
<keyword evidence="2" id="KW-1185">Reference proteome</keyword>
<evidence type="ECO:0008006" key="3">
    <source>
        <dbReference type="Google" id="ProtNLM"/>
    </source>
</evidence>
<comment type="caution">
    <text evidence="1">The sequence shown here is derived from an EMBL/GenBank/DDBJ whole genome shotgun (WGS) entry which is preliminary data.</text>
</comment>
<accession>A0ABQ6GM21</accession>
<dbReference type="RefSeq" id="WP_284242709.1">
    <property type="nucleotide sequence ID" value="NZ_BSST01000001.1"/>
</dbReference>
<dbReference type="InterPro" id="IPR021936">
    <property type="entry name" value="DUF3549"/>
</dbReference>